<sequence length="754" mass="80058">MAERLKAPPAAGVPILQIAGLNVFYGRSHALQGVDLTLQHGVLSVVGRNGMGKTTMCKAIMGLVPISSGSIRLFGEEIAGRSPAEVARLGIGYVPQGRRLWRSLTVDEHLRLMQRGTRGAWTVERIYDAFPRLAERRSNGGAQLSGGEQQMLAISRALLLNPRLLVMDEPTEGLAPVIVAHVEEMLVRLADQGDVSILVIEQNIGVATQMSDPVAIMVNGRINRVIASATLAGDRDLQQRLLGVGRHGHDETDGTPEPATGAAPRAEAAAPTGPIRVYNANPVIPTRWSQPVPAARIEAQARTISRPALATVDGRPAEVRPLAAAAAAAEPYVIVAGTLDTKGDELRFIRDLIQAEGLRTRLVDLSTSGRSAGGDVTPQEVALAHPRGSAGIASGDRGTAVAAMTEAFKAWLPRQEGVAGIISAGGSGATALATPAMQALPVGLPKLMISTMAAGDVRAYVGASDITMMPAVTDVQGLNRVSRLVLGNGARALAAMAKARLADLRREAAPRGPAAAARNPDKPLVGLTMFGVTTPCVQQVSKLIEAEWEPLVFHATGTGGRAMEKLVDSGLLGAVIDLSTTEVCDMMMGGILPATEDRFGAVIRTRIPYVGSVGALDMVNFAAPDTVPERYRTRTLYPHNPQITLMRTTAEENARMGRWIGGRLNEMEGPVRFLIPERGVSALDAPGQPFHDPAADAALFQALAETVRPGPNRQLIRLPLHINDPAFAQAVVQHFRALHQSRRRERPGQRQATP</sequence>
<dbReference type="Pfam" id="PF00005">
    <property type="entry name" value="ABC_tran"/>
    <property type="match status" value="1"/>
</dbReference>
<dbReference type="InterPro" id="IPR044122">
    <property type="entry name" value="UPF0261_N"/>
</dbReference>
<dbReference type="SMART" id="SM00382">
    <property type="entry name" value="AAA"/>
    <property type="match status" value="1"/>
</dbReference>
<name>A0A3L7ANK7_9HYPH</name>
<gene>
    <name evidence="6" type="ORF">D9R14_03420</name>
</gene>
<dbReference type="InterPro" id="IPR003439">
    <property type="entry name" value="ABC_transporter-like_ATP-bd"/>
</dbReference>
<evidence type="ECO:0000313" key="6">
    <source>
        <dbReference type="EMBL" id="RLP81058.1"/>
    </source>
</evidence>
<dbReference type="EMBL" id="RCTF01000002">
    <property type="protein sequence ID" value="RLP81058.1"/>
    <property type="molecule type" value="Genomic_DNA"/>
</dbReference>
<feature type="domain" description="ABC transporter" evidence="5">
    <location>
        <begin position="16"/>
        <end position="244"/>
    </location>
</feature>
<keyword evidence="2" id="KW-0547">Nucleotide-binding</keyword>
<dbReference type="InterPro" id="IPR051353">
    <property type="entry name" value="Tobamovirus_resist_UPF0261"/>
</dbReference>
<dbReference type="SUPFAM" id="SSF52540">
    <property type="entry name" value="P-loop containing nucleoside triphosphate hydrolases"/>
    <property type="match status" value="1"/>
</dbReference>
<dbReference type="RefSeq" id="WP_121621910.1">
    <property type="nucleotide sequence ID" value="NZ_JACIIW010000003.1"/>
</dbReference>
<organism evidence="6 7">
    <name type="scientific">Xanthobacter tagetidis</name>
    <dbReference type="NCBI Taxonomy" id="60216"/>
    <lineage>
        <taxon>Bacteria</taxon>
        <taxon>Pseudomonadati</taxon>
        <taxon>Pseudomonadota</taxon>
        <taxon>Alphaproteobacteria</taxon>
        <taxon>Hyphomicrobiales</taxon>
        <taxon>Xanthobacteraceae</taxon>
        <taxon>Xanthobacter</taxon>
    </lineage>
</organism>
<dbReference type="Proteomes" id="UP000269692">
    <property type="component" value="Unassembled WGS sequence"/>
</dbReference>
<proteinExistence type="inferred from homology"/>
<dbReference type="Pfam" id="PF06792">
    <property type="entry name" value="UPF0261"/>
    <property type="match status" value="1"/>
</dbReference>
<evidence type="ECO:0000259" key="5">
    <source>
        <dbReference type="PROSITE" id="PS50893"/>
    </source>
</evidence>
<dbReference type="PROSITE" id="PS00211">
    <property type="entry name" value="ABC_TRANSPORTER_1"/>
    <property type="match status" value="1"/>
</dbReference>
<comment type="similarity">
    <text evidence="1">Belongs to the ABC transporter superfamily.</text>
</comment>
<dbReference type="InterPro" id="IPR027417">
    <property type="entry name" value="P-loop_NTPase"/>
</dbReference>
<comment type="caution">
    <text evidence="6">The sequence shown here is derived from an EMBL/GenBank/DDBJ whole genome shotgun (WGS) entry which is preliminary data.</text>
</comment>
<protein>
    <submittedName>
        <fullName evidence="6">ABC transporter permease</fullName>
    </submittedName>
</protein>
<dbReference type="Pfam" id="PF23189">
    <property type="entry name" value="UPF0261_C"/>
    <property type="match status" value="1"/>
</dbReference>
<accession>A0A3L7ANK7</accession>
<dbReference type="AlphaFoldDB" id="A0A3L7ANK7"/>
<dbReference type="CDD" id="cd15488">
    <property type="entry name" value="Tm-1-like"/>
    <property type="match status" value="1"/>
</dbReference>
<dbReference type="Gene3D" id="3.40.50.300">
    <property type="entry name" value="P-loop containing nucleotide triphosphate hydrolases"/>
    <property type="match status" value="1"/>
</dbReference>
<evidence type="ECO:0000256" key="3">
    <source>
        <dbReference type="ARBA" id="ARBA00022840"/>
    </source>
</evidence>
<dbReference type="NCBIfam" id="NF002674">
    <property type="entry name" value="PRK02399.1-2"/>
    <property type="match status" value="1"/>
</dbReference>
<dbReference type="OrthoDB" id="9776369at2"/>
<dbReference type="InterPro" id="IPR003593">
    <property type="entry name" value="AAA+_ATPase"/>
</dbReference>
<dbReference type="PROSITE" id="PS50893">
    <property type="entry name" value="ABC_TRANSPORTER_2"/>
    <property type="match status" value="1"/>
</dbReference>
<dbReference type="Gene3D" id="3.40.50.12020">
    <property type="entry name" value="Uncharacterised protein family UPF0261, NN domain"/>
    <property type="match status" value="1"/>
</dbReference>
<dbReference type="CDD" id="cd03224">
    <property type="entry name" value="ABC_TM1139_LivF_branched"/>
    <property type="match status" value="1"/>
</dbReference>
<dbReference type="PANTHER" id="PTHR31862:SF1">
    <property type="entry name" value="UPF0261 DOMAIN PROTEIN (AFU_ORTHOLOGUE AFUA_1G10120)"/>
    <property type="match status" value="1"/>
</dbReference>
<dbReference type="GO" id="GO:0005524">
    <property type="term" value="F:ATP binding"/>
    <property type="evidence" value="ECO:0007669"/>
    <property type="project" value="UniProtKB-KW"/>
</dbReference>
<dbReference type="Gene3D" id="3.40.50.12030">
    <property type="entry name" value="Uncharacterised protein family UPF0261, NC domain"/>
    <property type="match status" value="1"/>
</dbReference>
<feature type="region of interest" description="Disordered" evidence="4">
    <location>
        <begin position="245"/>
        <end position="272"/>
    </location>
</feature>
<dbReference type="PANTHER" id="PTHR31862">
    <property type="entry name" value="UPF0261 DOMAIN PROTEIN (AFU_ORTHOLOGUE AFUA_1G10120)"/>
    <property type="match status" value="1"/>
</dbReference>
<feature type="compositionally biased region" description="Low complexity" evidence="4">
    <location>
        <begin position="255"/>
        <end position="272"/>
    </location>
</feature>
<dbReference type="InterPro" id="IPR017871">
    <property type="entry name" value="ABC_transporter-like_CS"/>
</dbReference>
<dbReference type="NCBIfam" id="NF002673">
    <property type="entry name" value="PRK02399.1-1"/>
    <property type="match status" value="1"/>
</dbReference>
<dbReference type="GO" id="GO:0016887">
    <property type="term" value="F:ATP hydrolysis activity"/>
    <property type="evidence" value="ECO:0007669"/>
    <property type="project" value="InterPro"/>
</dbReference>
<keyword evidence="7" id="KW-1185">Reference proteome</keyword>
<evidence type="ECO:0000256" key="2">
    <source>
        <dbReference type="ARBA" id="ARBA00022741"/>
    </source>
</evidence>
<reference evidence="6 7" key="1">
    <citation type="submission" date="2018-10" db="EMBL/GenBank/DDBJ databases">
        <title>Xanthobacter tagetidis genome sequencing and assembly.</title>
        <authorList>
            <person name="Maclea K.S."/>
            <person name="Goen A.E."/>
            <person name="Fatima S.A."/>
        </authorList>
    </citation>
    <scope>NUCLEOTIDE SEQUENCE [LARGE SCALE GENOMIC DNA]</scope>
    <source>
        <strain evidence="6 7">ATCC 700314</strain>
    </source>
</reference>
<evidence type="ECO:0000256" key="4">
    <source>
        <dbReference type="SAM" id="MobiDB-lite"/>
    </source>
</evidence>
<evidence type="ECO:0000256" key="1">
    <source>
        <dbReference type="ARBA" id="ARBA00005417"/>
    </source>
</evidence>
<evidence type="ECO:0000313" key="7">
    <source>
        <dbReference type="Proteomes" id="UP000269692"/>
    </source>
</evidence>
<dbReference type="InterPro" id="IPR056778">
    <property type="entry name" value="UPF0261_C"/>
</dbReference>
<keyword evidence="3" id="KW-0067">ATP-binding</keyword>